<evidence type="ECO:0000259" key="2">
    <source>
        <dbReference type="PROSITE" id="PS51371"/>
    </source>
</evidence>
<dbReference type="PANTHER" id="PTHR36510">
    <property type="entry name" value="GLUTAMATE--CYSTEINE LIGASE 2-RELATED"/>
    <property type="match status" value="1"/>
</dbReference>
<dbReference type="PROSITE" id="PS51371">
    <property type="entry name" value="CBS"/>
    <property type="match status" value="2"/>
</dbReference>
<dbReference type="GO" id="GO:0016879">
    <property type="term" value="F:ligase activity, forming carbon-nitrogen bonds"/>
    <property type="evidence" value="ECO:0007669"/>
    <property type="project" value="TreeGrafter"/>
</dbReference>
<gene>
    <name evidence="3" type="ORF">GCM10011365_10170</name>
</gene>
<keyword evidence="1" id="KW-0129">CBS domain</keyword>
<reference evidence="3" key="1">
    <citation type="journal article" date="2014" name="Int. J. Syst. Evol. Microbiol.">
        <title>Complete genome sequence of Corynebacterium casei LMG S-19264T (=DSM 44701T), isolated from a smear-ripened cheese.</title>
        <authorList>
            <consortium name="US DOE Joint Genome Institute (JGI-PGF)"/>
            <person name="Walter F."/>
            <person name="Albersmeier A."/>
            <person name="Kalinowski J."/>
            <person name="Ruckert C."/>
        </authorList>
    </citation>
    <scope>NUCLEOTIDE SEQUENCE</scope>
    <source>
        <strain evidence="3">CGMCC 1.12181</strain>
    </source>
</reference>
<feature type="domain" description="CBS" evidence="2">
    <location>
        <begin position="574"/>
        <end position="632"/>
    </location>
</feature>
<dbReference type="SUPFAM" id="SSF54631">
    <property type="entry name" value="CBS-domain pair"/>
    <property type="match status" value="1"/>
</dbReference>
<proteinExistence type="predicted"/>
<dbReference type="InterPro" id="IPR050141">
    <property type="entry name" value="GCL_type2/YbdK_subfam"/>
</dbReference>
<dbReference type="Gene3D" id="3.30.590.20">
    <property type="match status" value="1"/>
</dbReference>
<dbReference type="Pfam" id="PF00571">
    <property type="entry name" value="CBS"/>
    <property type="match status" value="2"/>
</dbReference>
<dbReference type="RefSeq" id="WP_188364607.1">
    <property type="nucleotide sequence ID" value="NZ_BAABJF010000017.1"/>
</dbReference>
<dbReference type="Pfam" id="PF04107">
    <property type="entry name" value="GCS2"/>
    <property type="match status" value="1"/>
</dbReference>
<dbReference type="EMBL" id="BMEO01000003">
    <property type="protein sequence ID" value="GGF90967.1"/>
    <property type="molecule type" value="Genomic_DNA"/>
</dbReference>
<keyword evidence="4" id="KW-1185">Reference proteome</keyword>
<dbReference type="Proteomes" id="UP000605253">
    <property type="component" value="Unassembled WGS sequence"/>
</dbReference>
<dbReference type="SUPFAM" id="SSF55931">
    <property type="entry name" value="Glutamine synthetase/guanido kinase"/>
    <property type="match status" value="1"/>
</dbReference>
<dbReference type="AlphaFoldDB" id="A0A917FN44"/>
<feature type="domain" description="CBS" evidence="2">
    <location>
        <begin position="509"/>
        <end position="566"/>
    </location>
</feature>
<dbReference type="SMART" id="SM00116">
    <property type="entry name" value="CBS"/>
    <property type="match status" value="2"/>
</dbReference>
<dbReference type="InterPro" id="IPR046342">
    <property type="entry name" value="CBS_dom_sf"/>
</dbReference>
<dbReference type="CDD" id="cd04584">
    <property type="entry name" value="CBS_pair_AcuB_like"/>
    <property type="match status" value="1"/>
</dbReference>
<dbReference type="InterPro" id="IPR014746">
    <property type="entry name" value="Gln_synth/guanido_kin_cat_dom"/>
</dbReference>
<dbReference type="InterPro" id="IPR006336">
    <property type="entry name" value="GCS2"/>
</dbReference>
<dbReference type="Gene3D" id="3.10.580.10">
    <property type="entry name" value="CBS-domain"/>
    <property type="match status" value="1"/>
</dbReference>
<sequence>MGEQNITRGDSHEAKRLFTRAVLNDLRALELMIDEGLIESGARRIGAEQEMFITDQNYSPKLAALKILDEINDKRFTNEIALFNLEANLTPRRFVGSCLRDMEAETQEVVALAKKVAAGHDAHIILAGILPTLRQLDLTLDSITPMDRYYELNDRLKEIRGDDFRMDIRGIDELAVTHDNFMLEAMNTSFQIHFQVSGHEFVDMYNLSQAVTGPLMAVAANSGLIHHYRLWHESRIAVFQNSIDTRSTAHQKRGTQPRVHFGNEWIESIVDVFRDDISRFPVVLTTDFEKDPVAMVKAGTMPKLKALMLHNGSVYRWNRPCYGVKDNIPHLRIENRVLPSGPTTLDEIANAAFYFGMMSGLMKEATQIPQKMRFSDAKNNFLQACRSGLECHFNWFEGETLPATELILKQLLPIAEKGLTSSGIDAADIDRYLSVIEQRAHSKQTGAKWAIKSITEMDKEVHPDEKVRAIVAAMNRHESSQKPVHEWPLAALEKDVDWRASYHRLGQFMTTKLITVRPDDSMDLAASIMDWKRVRHVPVENDKGELIGLISHRSIIKKIVAGEREESVAIRDIMNPEPIFAHPQTSTVEALRTMREERISCLPIVDEHNILVGVVTEYDFIKLATKILENDLQDFQDNSHQYKNNKSGA</sequence>
<accession>A0A917FN44</accession>
<evidence type="ECO:0000313" key="3">
    <source>
        <dbReference type="EMBL" id="GGF90967.1"/>
    </source>
</evidence>
<dbReference type="InterPro" id="IPR000644">
    <property type="entry name" value="CBS_dom"/>
</dbReference>
<protein>
    <recommendedName>
        <fullName evidence="2">CBS domain-containing protein</fullName>
    </recommendedName>
</protein>
<evidence type="ECO:0000313" key="4">
    <source>
        <dbReference type="Proteomes" id="UP000605253"/>
    </source>
</evidence>
<organism evidence="3 4">
    <name type="scientific">Marinicella pacifica</name>
    <dbReference type="NCBI Taxonomy" id="1171543"/>
    <lineage>
        <taxon>Bacteria</taxon>
        <taxon>Pseudomonadati</taxon>
        <taxon>Pseudomonadota</taxon>
        <taxon>Gammaproteobacteria</taxon>
        <taxon>Lysobacterales</taxon>
        <taxon>Marinicellaceae</taxon>
        <taxon>Marinicella</taxon>
    </lineage>
</organism>
<reference evidence="3" key="2">
    <citation type="submission" date="2020-09" db="EMBL/GenBank/DDBJ databases">
        <authorList>
            <person name="Sun Q."/>
            <person name="Zhou Y."/>
        </authorList>
    </citation>
    <scope>NUCLEOTIDE SEQUENCE</scope>
    <source>
        <strain evidence="3">CGMCC 1.12181</strain>
    </source>
</reference>
<evidence type="ECO:0000256" key="1">
    <source>
        <dbReference type="PROSITE-ProRule" id="PRU00703"/>
    </source>
</evidence>
<comment type="caution">
    <text evidence="3">The sequence shown here is derived from an EMBL/GenBank/DDBJ whole genome shotgun (WGS) entry which is preliminary data.</text>
</comment>
<dbReference type="PANTHER" id="PTHR36510:SF3">
    <property type="entry name" value="CONSERVED PROTEIN"/>
    <property type="match status" value="1"/>
</dbReference>
<name>A0A917FN44_9GAMM</name>